<protein>
    <submittedName>
        <fullName evidence="1">Uncharacterized protein</fullName>
    </submittedName>
</protein>
<sequence>MIKTGGQVRLLSLQASPDLLRRRAKLIEVRAAFEITKPILEERNLLSFEALEGEGEFTVESEIRRAMAVCRENVLRIIHE</sequence>
<dbReference type="EMBL" id="WKPI01000050">
    <property type="protein sequence ID" value="MSC34970.1"/>
    <property type="molecule type" value="Genomic_DNA"/>
</dbReference>
<accession>A0A6N7SBA7</accession>
<comment type="caution">
    <text evidence="1">The sequence shown here is derived from an EMBL/GenBank/DDBJ whole genome shotgun (WGS) entry which is preliminary data.</text>
</comment>
<evidence type="ECO:0000313" key="4">
    <source>
        <dbReference type="Proteomes" id="UP000480929"/>
    </source>
</evidence>
<dbReference type="Proteomes" id="UP000480929">
    <property type="component" value="Unassembled WGS sequence"/>
</dbReference>
<proteinExistence type="predicted"/>
<dbReference type="AlphaFoldDB" id="A0A6N7SBA7"/>
<evidence type="ECO:0000313" key="1">
    <source>
        <dbReference type="EMBL" id="MSA91193.1"/>
    </source>
</evidence>
<keyword evidence="4" id="KW-1185">Reference proteome</keyword>
<evidence type="ECO:0000313" key="2">
    <source>
        <dbReference type="EMBL" id="MSC34970.1"/>
    </source>
</evidence>
<dbReference type="EMBL" id="WKPJ01000047">
    <property type="protein sequence ID" value="MSA91193.1"/>
    <property type="molecule type" value="Genomic_DNA"/>
</dbReference>
<name>A0A6N7SBA7_9FIRM</name>
<gene>
    <name evidence="2" type="ORF">GKD88_17775</name>
    <name evidence="1" type="ORF">GKE08_17865</name>
</gene>
<dbReference type="RefSeq" id="WP_154240535.1">
    <property type="nucleotide sequence ID" value="NZ_CAUFAO010000001.1"/>
</dbReference>
<evidence type="ECO:0000313" key="3">
    <source>
        <dbReference type="Proteomes" id="UP000433575"/>
    </source>
</evidence>
<reference evidence="3 4" key="1">
    <citation type="journal article" date="2019" name="Nat. Med.">
        <title>A library of human gut bacterial isolates paired with longitudinal multiomics data enables mechanistic microbiome research.</title>
        <authorList>
            <person name="Poyet M."/>
            <person name="Groussin M."/>
            <person name="Gibbons S.M."/>
            <person name="Avila-Pacheco J."/>
            <person name="Jiang X."/>
            <person name="Kearney S.M."/>
            <person name="Perrotta A.R."/>
            <person name="Berdy B."/>
            <person name="Zhao S."/>
            <person name="Lieberman T.D."/>
            <person name="Swanson P.K."/>
            <person name="Smith M."/>
            <person name="Roesemann S."/>
            <person name="Alexander J.E."/>
            <person name="Rich S.A."/>
            <person name="Livny J."/>
            <person name="Vlamakis H."/>
            <person name="Clish C."/>
            <person name="Bullock K."/>
            <person name="Deik A."/>
            <person name="Scott J."/>
            <person name="Pierce K.A."/>
            <person name="Xavier R.J."/>
            <person name="Alm E.J."/>
        </authorList>
    </citation>
    <scope>NUCLEOTIDE SEQUENCE [LARGE SCALE GENOMIC DNA]</scope>
    <source>
        <strain evidence="1 3">BIOML-A4</strain>
        <strain evidence="2 4">BIOML-A5</strain>
    </source>
</reference>
<organism evidence="1 3">
    <name type="scientific">Holdemania massiliensis</name>
    <dbReference type="NCBI Taxonomy" id="1468449"/>
    <lineage>
        <taxon>Bacteria</taxon>
        <taxon>Bacillati</taxon>
        <taxon>Bacillota</taxon>
        <taxon>Erysipelotrichia</taxon>
        <taxon>Erysipelotrichales</taxon>
        <taxon>Erysipelotrichaceae</taxon>
        <taxon>Holdemania</taxon>
    </lineage>
</organism>
<dbReference type="Proteomes" id="UP000433575">
    <property type="component" value="Unassembled WGS sequence"/>
</dbReference>